<comment type="function">
    <text evidence="22">Receptor kinase that detects X.oryzae pv. oryzae protein Ax21 to promote innate immunity. Following X.oryzae pv. oryzae protein Ax21 detection, undergoes cleavage, releasing the processed protein kinase Xa21 chain.</text>
</comment>
<dbReference type="InterPro" id="IPR003591">
    <property type="entry name" value="Leu-rich_rpt_typical-subtyp"/>
</dbReference>
<name>A0A8D7A6Y0_MUSAM</name>
<dbReference type="EMBL" id="HG996469">
    <property type="protein sequence ID" value="CAG1844534.1"/>
    <property type="molecule type" value="Genomic_DNA"/>
</dbReference>
<dbReference type="Gene3D" id="3.30.200.20">
    <property type="entry name" value="Phosphorylase Kinase, domain 1"/>
    <property type="match status" value="1"/>
</dbReference>
<dbReference type="Pfam" id="PF08263">
    <property type="entry name" value="LRRNT_2"/>
    <property type="match status" value="1"/>
</dbReference>
<dbReference type="InterPro" id="IPR032675">
    <property type="entry name" value="LRR_dom_sf"/>
</dbReference>
<keyword evidence="5" id="KW-1003">Cell membrane</keyword>
<comment type="subcellular location">
    <subcellularLocation>
        <location evidence="1">Cell membrane</location>
        <topology evidence="1">Single-pass type I membrane protein</topology>
    </subcellularLocation>
    <subcellularLocation>
        <location evidence="2">Endoplasmic reticulum membrane</location>
        <topology evidence="2">Single-pass membrane protein</topology>
    </subcellularLocation>
</comment>
<feature type="transmembrane region" description="Helical" evidence="26">
    <location>
        <begin position="723"/>
        <end position="743"/>
    </location>
</feature>
<keyword evidence="18" id="KW-0675">Receptor</keyword>
<dbReference type="InterPro" id="IPR011009">
    <property type="entry name" value="Kinase-like_dom_sf"/>
</dbReference>
<keyword evidence="8" id="KW-0433">Leucine-rich repeat</keyword>
<dbReference type="FunFam" id="3.30.200.20:FF:000432">
    <property type="entry name" value="LRR receptor-like serine/threonine-protein kinase EFR"/>
    <property type="match status" value="1"/>
</dbReference>
<keyword evidence="14" id="KW-0418">Kinase</keyword>
<evidence type="ECO:0000259" key="28">
    <source>
        <dbReference type="PROSITE" id="PS50011"/>
    </source>
</evidence>
<comment type="function">
    <text evidence="23">The processed protein kinase Xa21 chain released by protein cleavage after X.oryzae pv. oryzae protein Ax21 detection translocates into the nucleus where it can bind and regulate WRKY62, a transcription factor. Confers resistance to the bacterial pathogen X.oryzae pv. oryzae (Xoo).</text>
</comment>
<evidence type="ECO:0000256" key="10">
    <source>
        <dbReference type="ARBA" id="ARBA00022692"/>
    </source>
</evidence>
<dbReference type="GO" id="GO:0005789">
    <property type="term" value="C:endoplasmic reticulum membrane"/>
    <property type="evidence" value="ECO:0007669"/>
    <property type="project" value="UniProtKB-SubCell"/>
</dbReference>
<evidence type="ECO:0000256" key="16">
    <source>
        <dbReference type="ARBA" id="ARBA00022989"/>
    </source>
</evidence>
<dbReference type="SMART" id="SM00369">
    <property type="entry name" value="LRR_TYP"/>
    <property type="match status" value="11"/>
</dbReference>
<keyword evidence="15 25" id="KW-0067">ATP-binding</keyword>
<sequence length="1102" mass="119170">MVLQTLILLACMAASTHQSFLASDSASNSTSAAADDVLALLSFKSLLSDPRSALSSWNNHSSHVCDWHGVRCRDGRRVTALRLVSLGLAGPISPSVANLTSLRNLHLGDNQFNGSIPPELGNLRRLVNLDLSYNALSGEIPATLSRCSRLRIIRIDDNKLEGKLPASLARCSNLSVICFSGNRLVGEIPAEYGSLSELLWLYLNGNNLTGAIPASLGSSSSSLTQIMLSNNSLTGKIPHSLGNLSSLTHLYLSSNNLVGSIPPSLGNCLNLTYLYLRTNSLEGNIPESLGSLTSLRVLDLSVNKLSGTIPPSLYNLSRLGSLNLGINQFEGTISPDIGHALPGLEYLILQGNRLEGSIPRSLVNASELYYLDLSLNNFNGVVPADLGQHHNLAVLNLEGNRFKARDATDWSFLASLSNCTELTWLFLSDNDLAGRFPASIANLSAQLEWLSLAGLQISGAIPPEIEKLRGLQQLDLNGNLLNGSIPREIGSLRNLTRLYLFGNKLSGLIPESLGNHTQLEVLNLGDNRLQGGIPRSFINFKQLNELNLSRNQLGGPIPREVVSITSLTKVLDLSHNSLVGPIPSDIQKLKLLVLLDVSENKLSGQIPSGLGCCETLNYLYMQGNFFLSTIPSQLSNLRSLQRLDVSRNELSGQIPKFLAGISSLQYLNLSFNDFDGPVPTEGAFANASEVFVDGNPKLCGGDPALRLPPCPIDSSNKSRMRSVAIGLASLVPCFIVLSIIILMRKKASNKRSPLESSPRDQFKMVSYAELHKATDGFSSANLIGTGSFSCVYKGTLEGYENGVAVKVLNLEQKGALKSYLAECEALRSIRHRNLVKILTCCSTIDRSGNDFKALVFEYVPNGSLDDWLHPTVASNRETKHLSLDERLCIAIDVASALEYLHRHHGQTPIVHCDVKPSNVLIDDDMAAHLGDYGLMKFLAECNAASKGNPSYSIALRGSIGYIPPGTNILVSTFHICLHAYRYNQYGIGGEVSAHGDVYSYGILVLEMVTGKRPTDDMFRDGRSLRSFVEAAAFPDRVVEIVDPAMRSAMEGNDRAANCVVSMVEVGLLCSKGTPQARLDAESVTTKMVAIRSAYLGLGYGEV</sequence>
<evidence type="ECO:0000256" key="26">
    <source>
        <dbReference type="SAM" id="Phobius"/>
    </source>
</evidence>
<comment type="similarity">
    <text evidence="3">Belongs to the protein kinase superfamily. Ser/Thr protein kinase family.</text>
</comment>
<evidence type="ECO:0000256" key="27">
    <source>
        <dbReference type="SAM" id="SignalP"/>
    </source>
</evidence>
<evidence type="ECO:0000256" key="14">
    <source>
        <dbReference type="ARBA" id="ARBA00022777"/>
    </source>
</evidence>
<evidence type="ECO:0000256" key="4">
    <source>
        <dbReference type="ARBA" id="ARBA00012513"/>
    </source>
</evidence>
<dbReference type="InterPro" id="IPR000719">
    <property type="entry name" value="Prot_kinase_dom"/>
</dbReference>
<keyword evidence="16 26" id="KW-1133">Transmembrane helix</keyword>
<evidence type="ECO:0000256" key="25">
    <source>
        <dbReference type="PROSITE-ProRule" id="PRU10141"/>
    </source>
</evidence>
<reference evidence="29" key="1">
    <citation type="submission" date="2021-03" db="EMBL/GenBank/DDBJ databases">
        <authorList>
            <consortium name="Genoscope - CEA"/>
            <person name="William W."/>
        </authorList>
    </citation>
    <scope>NUCLEOTIDE SEQUENCE</scope>
    <source>
        <strain evidence="29">Doubled-haploid Pahang</strain>
    </source>
</reference>
<dbReference type="InterPro" id="IPR001611">
    <property type="entry name" value="Leu-rich_rpt"/>
</dbReference>
<evidence type="ECO:0000256" key="12">
    <source>
        <dbReference type="ARBA" id="ARBA00022737"/>
    </source>
</evidence>
<organism evidence="29">
    <name type="scientific">Musa acuminata subsp. malaccensis</name>
    <name type="common">Wild banana</name>
    <name type="synonym">Musa malaccensis</name>
    <dbReference type="NCBI Taxonomy" id="214687"/>
    <lineage>
        <taxon>Eukaryota</taxon>
        <taxon>Viridiplantae</taxon>
        <taxon>Streptophyta</taxon>
        <taxon>Embryophyta</taxon>
        <taxon>Tracheophyta</taxon>
        <taxon>Spermatophyta</taxon>
        <taxon>Magnoliopsida</taxon>
        <taxon>Liliopsida</taxon>
        <taxon>Zingiberales</taxon>
        <taxon>Musaceae</taxon>
        <taxon>Musa</taxon>
    </lineage>
</organism>
<dbReference type="InterPro" id="IPR055414">
    <property type="entry name" value="LRR_R13L4/SHOC2-like"/>
</dbReference>
<keyword evidence="6" id="KW-0723">Serine/threonine-protein kinase</keyword>
<keyword evidence="19" id="KW-0325">Glycoprotein</keyword>
<feature type="signal peptide" evidence="27">
    <location>
        <begin position="1"/>
        <end position="18"/>
    </location>
</feature>
<feature type="domain" description="Protein kinase" evidence="28">
    <location>
        <begin position="777"/>
        <end position="1095"/>
    </location>
</feature>
<dbReference type="Gene3D" id="1.10.510.10">
    <property type="entry name" value="Transferase(Phosphotransferase) domain 1"/>
    <property type="match status" value="1"/>
</dbReference>
<feature type="chain" id="PRO_5034058193" description="Receptor kinase-like protein Xa21" evidence="27">
    <location>
        <begin position="19"/>
        <end position="1102"/>
    </location>
</feature>
<evidence type="ECO:0000256" key="20">
    <source>
        <dbReference type="ARBA" id="ARBA00047899"/>
    </source>
</evidence>
<keyword evidence="10 26" id="KW-0812">Transmembrane</keyword>
<evidence type="ECO:0000256" key="23">
    <source>
        <dbReference type="ARBA" id="ARBA00056628"/>
    </source>
</evidence>
<dbReference type="FunFam" id="3.80.10.10:FF:000288">
    <property type="entry name" value="LRR receptor-like serine/threonine-protein kinase EFR"/>
    <property type="match status" value="1"/>
</dbReference>
<dbReference type="InterPro" id="IPR051809">
    <property type="entry name" value="Plant_receptor-like_S/T_kinase"/>
</dbReference>
<dbReference type="AlphaFoldDB" id="A0A8D7A6Y0"/>
<dbReference type="InterPro" id="IPR008271">
    <property type="entry name" value="Ser/Thr_kinase_AS"/>
</dbReference>
<dbReference type="GO" id="GO:0005524">
    <property type="term" value="F:ATP binding"/>
    <property type="evidence" value="ECO:0007669"/>
    <property type="project" value="UniProtKB-UniRule"/>
</dbReference>
<dbReference type="PANTHER" id="PTHR27008">
    <property type="entry name" value="OS04G0122200 PROTEIN"/>
    <property type="match status" value="1"/>
</dbReference>
<dbReference type="InterPro" id="IPR017441">
    <property type="entry name" value="Protein_kinase_ATP_BS"/>
</dbReference>
<dbReference type="FunFam" id="3.80.10.10:FF:000095">
    <property type="entry name" value="LRR receptor-like serine/threonine-protein kinase GSO1"/>
    <property type="match status" value="1"/>
</dbReference>
<dbReference type="Pfam" id="PF00560">
    <property type="entry name" value="LRR_1"/>
    <property type="match status" value="5"/>
</dbReference>
<gene>
    <name evidence="29" type="ORF">GSMUA_143290.1</name>
</gene>
<dbReference type="Pfam" id="PF23598">
    <property type="entry name" value="LRR_14"/>
    <property type="match status" value="1"/>
</dbReference>
<accession>A0A8D7A6Y0</accession>
<keyword evidence="11 27" id="KW-0732">Signal</keyword>
<evidence type="ECO:0000256" key="22">
    <source>
        <dbReference type="ARBA" id="ARBA00054320"/>
    </source>
</evidence>
<evidence type="ECO:0000256" key="13">
    <source>
        <dbReference type="ARBA" id="ARBA00022741"/>
    </source>
</evidence>
<keyword evidence="13 25" id="KW-0547">Nucleotide-binding</keyword>
<dbReference type="Pfam" id="PF13855">
    <property type="entry name" value="LRR_8"/>
    <property type="match status" value="2"/>
</dbReference>
<evidence type="ECO:0000256" key="1">
    <source>
        <dbReference type="ARBA" id="ARBA00004251"/>
    </source>
</evidence>
<comment type="catalytic activity">
    <reaction evidence="21">
        <text>L-seryl-[protein] + ATP = O-phospho-L-seryl-[protein] + ADP + H(+)</text>
        <dbReference type="Rhea" id="RHEA:17989"/>
        <dbReference type="Rhea" id="RHEA-COMP:9863"/>
        <dbReference type="Rhea" id="RHEA-COMP:11604"/>
        <dbReference type="ChEBI" id="CHEBI:15378"/>
        <dbReference type="ChEBI" id="CHEBI:29999"/>
        <dbReference type="ChEBI" id="CHEBI:30616"/>
        <dbReference type="ChEBI" id="CHEBI:83421"/>
        <dbReference type="ChEBI" id="CHEBI:456216"/>
        <dbReference type="EC" id="2.7.11.1"/>
    </reaction>
</comment>
<dbReference type="PROSITE" id="PS00107">
    <property type="entry name" value="PROTEIN_KINASE_ATP"/>
    <property type="match status" value="1"/>
</dbReference>
<evidence type="ECO:0000256" key="11">
    <source>
        <dbReference type="ARBA" id="ARBA00022729"/>
    </source>
</evidence>
<comment type="catalytic activity">
    <reaction evidence="20">
        <text>L-threonyl-[protein] + ATP = O-phospho-L-threonyl-[protein] + ADP + H(+)</text>
        <dbReference type="Rhea" id="RHEA:46608"/>
        <dbReference type="Rhea" id="RHEA-COMP:11060"/>
        <dbReference type="Rhea" id="RHEA-COMP:11605"/>
        <dbReference type="ChEBI" id="CHEBI:15378"/>
        <dbReference type="ChEBI" id="CHEBI:30013"/>
        <dbReference type="ChEBI" id="CHEBI:30616"/>
        <dbReference type="ChEBI" id="CHEBI:61977"/>
        <dbReference type="ChEBI" id="CHEBI:456216"/>
        <dbReference type="EC" id="2.7.11.1"/>
    </reaction>
</comment>
<evidence type="ECO:0000256" key="9">
    <source>
        <dbReference type="ARBA" id="ARBA00022679"/>
    </source>
</evidence>
<feature type="binding site" evidence="25">
    <location>
        <position position="806"/>
    </location>
    <ligand>
        <name>ATP</name>
        <dbReference type="ChEBI" id="CHEBI:30616"/>
    </ligand>
</feature>
<keyword evidence="17 26" id="KW-0472">Membrane</keyword>
<evidence type="ECO:0000313" key="29">
    <source>
        <dbReference type="EMBL" id="CAG1844534.1"/>
    </source>
</evidence>
<evidence type="ECO:0000256" key="8">
    <source>
        <dbReference type="ARBA" id="ARBA00022614"/>
    </source>
</evidence>
<keyword evidence="9" id="KW-0808">Transferase</keyword>
<evidence type="ECO:0000256" key="18">
    <source>
        <dbReference type="ARBA" id="ARBA00023170"/>
    </source>
</evidence>
<dbReference type="PANTHER" id="PTHR27008:SF499">
    <property type="entry name" value="OS06G0581500 PROTEIN"/>
    <property type="match status" value="1"/>
</dbReference>
<dbReference type="SUPFAM" id="SSF52058">
    <property type="entry name" value="L domain-like"/>
    <property type="match status" value="1"/>
</dbReference>
<evidence type="ECO:0000256" key="19">
    <source>
        <dbReference type="ARBA" id="ARBA00023180"/>
    </source>
</evidence>
<evidence type="ECO:0000256" key="24">
    <source>
        <dbReference type="ARBA" id="ARBA00072040"/>
    </source>
</evidence>
<evidence type="ECO:0000256" key="2">
    <source>
        <dbReference type="ARBA" id="ARBA00004389"/>
    </source>
</evidence>
<dbReference type="SUPFAM" id="SSF52047">
    <property type="entry name" value="RNI-like"/>
    <property type="match status" value="1"/>
</dbReference>
<evidence type="ECO:0000256" key="17">
    <source>
        <dbReference type="ARBA" id="ARBA00023136"/>
    </source>
</evidence>
<evidence type="ECO:0000256" key="21">
    <source>
        <dbReference type="ARBA" id="ARBA00048679"/>
    </source>
</evidence>
<evidence type="ECO:0000256" key="3">
    <source>
        <dbReference type="ARBA" id="ARBA00008684"/>
    </source>
</evidence>
<dbReference type="Gene3D" id="3.80.10.10">
    <property type="entry name" value="Ribonuclease Inhibitor"/>
    <property type="match status" value="4"/>
</dbReference>
<evidence type="ECO:0000256" key="15">
    <source>
        <dbReference type="ARBA" id="ARBA00022840"/>
    </source>
</evidence>
<dbReference type="SMART" id="SM00220">
    <property type="entry name" value="S_TKc"/>
    <property type="match status" value="1"/>
</dbReference>
<evidence type="ECO:0000256" key="5">
    <source>
        <dbReference type="ARBA" id="ARBA00022475"/>
    </source>
</evidence>
<dbReference type="PROSITE" id="PS50011">
    <property type="entry name" value="PROTEIN_KINASE_DOM"/>
    <property type="match status" value="1"/>
</dbReference>
<dbReference type="PRINTS" id="PR00019">
    <property type="entry name" value="LEURICHRPT"/>
</dbReference>
<dbReference type="GO" id="GO:0004674">
    <property type="term" value="F:protein serine/threonine kinase activity"/>
    <property type="evidence" value="ECO:0007669"/>
    <property type="project" value="UniProtKB-KW"/>
</dbReference>
<evidence type="ECO:0000256" key="6">
    <source>
        <dbReference type="ARBA" id="ARBA00022527"/>
    </source>
</evidence>
<proteinExistence type="inferred from homology"/>
<dbReference type="GO" id="GO:0005886">
    <property type="term" value="C:plasma membrane"/>
    <property type="evidence" value="ECO:0007669"/>
    <property type="project" value="UniProtKB-SubCell"/>
</dbReference>
<keyword evidence="7" id="KW-0597">Phosphoprotein</keyword>
<evidence type="ECO:0000256" key="7">
    <source>
        <dbReference type="ARBA" id="ARBA00022553"/>
    </source>
</evidence>
<dbReference type="InterPro" id="IPR013210">
    <property type="entry name" value="LRR_N_plant-typ"/>
</dbReference>
<dbReference type="FunFam" id="1.10.510.10:FF:000358">
    <property type="entry name" value="Putative leucine-rich repeat receptor-like serine/threonine-protein kinase"/>
    <property type="match status" value="1"/>
</dbReference>
<keyword evidence="12" id="KW-0677">Repeat</keyword>
<dbReference type="FunFam" id="3.80.10.10:FF:000275">
    <property type="entry name" value="Leucine-rich repeat receptor-like protein kinase"/>
    <property type="match status" value="1"/>
</dbReference>
<dbReference type="EC" id="2.7.11.1" evidence="4"/>
<dbReference type="PROSITE" id="PS00108">
    <property type="entry name" value="PROTEIN_KINASE_ST"/>
    <property type="match status" value="1"/>
</dbReference>
<dbReference type="SUPFAM" id="SSF56112">
    <property type="entry name" value="Protein kinase-like (PK-like)"/>
    <property type="match status" value="1"/>
</dbReference>
<protein>
    <recommendedName>
        <fullName evidence="24">Receptor kinase-like protein Xa21</fullName>
        <ecNumber evidence="4">2.7.11.1</ecNumber>
    </recommendedName>
</protein>
<dbReference type="Pfam" id="PF00069">
    <property type="entry name" value="Pkinase"/>
    <property type="match status" value="1"/>
</dbReference>